<dbReference type="InterPro" id="IPR029119">
    <property type="entry name" value="MutY_C"/>
</dbReference>
<keyword evidence="7" id="KW-0479">Metal-binding</keyword>
<dbReference type="CDD" id="cd00056">
    <property type="entry name" value="ENDO3c"/>
    <property type="match status" value="1"/>
</dbReference>
<dbReference type="GO" id="GO:0032357">
    <property type="term" value="F:oxidized purine DNA binding"/>
    <property type="evidence" value="ECO:0007669"/>
    <property type="project" value="TreeGrafter"/>
</dbReference>
<keyword evidence="9 15" id="KW-0378">Hydrolase</keyword>
<dbReference type="FunFam" id="1.10.340.30:FF:000002">
    <property type="entry name" value="Adenine DNA glycosylase"/>
    <property type="match status" value="1"/>
</dbReference>
<dbReference type="InterPro" id="IPR044298">
    <property type="entry name" value="MIG/MutY"/>
</dbReference>
<evidence type="ECO:0000256" key="8">
    <source>
        <dbReference type="ARBA" id="ARBA00022763"/>
    </source>
</evidence>
<dbReference type="GO" id="GO:0006298">
    <property type="term" value="P:mismatch repair"/>
    <property type="evidence" value="ECO:0007669"/>
    <property type="project" value="TreeGrafter"/>
</dbReference>
<evidence type="ECO:0000256" key="3">
    <source>
        <dbReference type="ARBA" id="ARBA00008343"/>
    </source>
</evidence>
<dbReference type="InterPro" id="IPR003265">
    <property type="entry name" value="HhH-GPD_domain"/>
</dbReference>
<keyword evidence="11" id="KW-0411">Iron-sulfur</keyword>
<dbReference type="InterPro" id="IPR011257">
    <property type="entry name" value="DNA_glycosylase"/>
</dbReference>
<accession>A0A3B0X4H9</accession>
<dbReference type="EC" id="3.2.2.31" evidence="4"/>
<dbReference type="Gene3D" id="1.10.1670.10">
    <property type="entry name" value="Helix-hairpin-Helix base-excision DNA repair enzymes (C-terminal)"/>
    <property type="match status" value="1"/>
</dbReference>
<name>A0A3B0X4H9_9ZZZZ</name>
<dbReference type="SUPFAM" id="SSF48150">
    <property type="entry name" value="DNA-glycosylase"/>
    <property type="match status" value="1"/>
</dbReference>
<comment type="catalytic activity">
    <reaction evidence="1">
        <text>Hydrolyzes free adenine bases from 7,8-dihydro-8-oxoguanine:adenine mismatched double-stranded DNA, leaving an apurinic site.</text>
        <dbReference type="EC" id="3.2.2.31"/>
    </reaction>
</comment>
<evidence type="ECO:0000313" key="15">
    <source>
        <dbReference type="EMBL" id="VAW59313.1"/>
    </source>
</evidence>
<dbReference type="GO" id="GO:0046872">
    <property type="term" value="F:metal ion binding"/>
    <property type="evidence" value="ECO:0007669"/>
    <property type="project" value="UniProtKB-KW"/>
</dbReference>
<gene>
    <name evidence="15" type="ORF">MNBD_GAMMA11-1413</name>
</gene>
<sequence>MATDVSGVLLSWYDKHGRKNLPWQQQRNAYRVWISEIMLQQTQVNTVIPYFEKFMQRFPNVLELAGASDDDVLHHWSGLGYYARARNLHKAAQQIRDEHAANFPLNFNDVLALPGIGRSTAGAILAQAEGQRHAILDGNVKRVLARFHAIHGWTGQAKVQERLWGYAEQHTPHKRLADYTQAIMDLGAGLCRRSRPECDRCPLQVGCSAYATDQVKLLPTAKPKKTLPIKTVRMLLLRNHQQQVLLEKRPPTGIWGGLWSLPEMPVSEAVSGWCEDNYQLEIKRMEECSVVRHTFSHFHLDITPCVIDVNNPEQSVMEVNRRVWYKASMSDRDVPALGLAAPVSSLLERLGGELL</sequence>
<dbReference type="Pfam" id="PF00730">
    <property type="entry name" value="HhH-GPD"/>
    <property type="match status" value="1"/>
</dbReference>
<comment type="cofactor">
    <cofactor evidence="2">
        <name>[4Fe-4S] cluster</name>
        <dbReference type="ChEBI" id="CHEBI:49883"/>
    </cofactor>
</comment>
<evidence type="ECO:0000256" key="9">
    <source>
        <dbReference type="ARBA" id="ARBA00022801"/>
    </source>
</evidence>
<dbReference type="NCBIfam" id="TIGR01084">
    <property type="entry name" value="mutY"/>
    <property type="match status" value="1"/>
</dbReference>
<evidence type="ECO:0000256" key="12">
    <source>
        <dbReference type="ARBA" id="ARBA00023204"/>
    </source>
</evidence>
<dbReference type="InterPro" id="IPR005760">
    <property type="entry name" value="A/G_AdeGlyc_MutY"/>
</dbReference>
<evidence type="ECO:0000256" key="13">
    <source>
        <dbReference type="ARBA" id="ARBA00023295"/>
    </source>
</evidence>
<organism evidence="15">
    <name type="scientific">hydrothermal vent metagenome</name>
    <dbReference type="NCBI Taxonomy" id="652676"/>
    <lineage>
        <taxon>unclassified sequences</taxon>
        <taxon>metagenomes</taxon>
        <taxon>ecological metagenomes</taxon>
    </lineage>
</organism>
<keyword evidence="6" id="KW-0004">4Fe-4S</keyword>
<dbReference type="Pfam" id="PF14815">
    <property type="entry name" value="NUDIX_4"/>
    <property type="match status" value="1"/>
</dbReference>
<reference evidence="15" key="1">
    <citation type="submission" date="2018-06" db="EMBL/GenBank/DDBJ databases">
        <authorList>
            <person name="Zhirakovskaya E."/>
        </authorList>
    </citation>
    <scope>NUCLEOTIDE SEQUENCE</scope>
</reference>
<dbReference type="GO" id="GO:0000701">
    <property type="term" value="F:purine-specific mismatch base pair DNA N-glycosylase activity"/>
    <property type="evidence" value="ECO:0007669"/>
    <property type="project" value="UniProtKB-EC"/>
</dbReference>
<keyword evidence="13 15" id="KW-0326">Glycosidase</keyword>
<dbReference type="GO" id="GO:0035485">
    <property type="term" value="F:adenine/guanine mispair binding"/>
    <property type="evidence" value="ECO:0007669"/>
    <property type="project" value="TreeGrafter"/>
</dbReference>
<dbReference type="InterPro" id="IPR015797">
    <property type="entry name" value="NUDIX_hydrolase-like_dom_sf"/>
</dbReference>
<dbReference type="SUPFAM" id="SSF55811">
    <property type="entry name" value="Nudix"/>
    <property type="match status" value="1"/>
</dbReference>
<feature type="domain" description="HhH-GPD" evidence="14">
    <location>
        <begin position="38"/>
        <end position="189"/>
    </location>
</feature>
<evidence type="ECO:0000256" key="6">
    <source>
        <dbReference type="ARBA" id="ARBA00022485"/>
    </source>
</evidence>
<dbReference type="GO" id="GO:0034039">
    <property type="term" value="F:8-oxo-7,8-dihydroguanine DNA N-glycosylase activity"/>
    <property type="evidence" value="ECO:0007669"/>
    <property type="project" value="TreeGrafter"/>
</dbReference>
<keyword evidence="12" id="KW-0234">DNA repair</keyword>
<dbReference type="Gene3D" id="1.10.340.30">
    <property type="entry name" value="Hypothetical protein, domain 2"/>
    <property type="match status" value="1"/>
</dbReference>
<dbReference type="SMART" id="SM00478">
    <property type="entry name" value="ENDO3c"/>
    <property type="match status" value="1"/>
</dbReference>
<evidence type="ECO:0000256" key="7">
    <source>
        <dbReference type="ARBA" id="ARBA00022723"/>
    </source>
</evidence>
<keyword evidence="10" id="KW-0408">Iron</keyword>
<evidence type="ECO:0000256" key="4">
    <source>
        <dbReference type="ARBA" id="ARBA00012045"/>
    </source>
</evidence>
<dbReference type="InterPro" id="IPR023170">
    <property type="entry name" value="HhH_base_excis_C"/>
</dbReference>
<evidence type="ECO:0000259" key="14">
    <source>
        <dbReference type="SMART" id="SM00478"/>
    </source>
</evidence>
<evidence type="ECO:0000256" key="2">
    <source>
        <dbReference type="ARBA" id="ARBA00001966"/>
    </source>
</evidence>
<dbReference type="AlphaFoldDB" id="A0A3B0X4H9"/>
<dbReference type="GO" id="GO:0051539">
    <property type="term" value="F:4 iron, 4 sulfur cluster binding"/>
    <property type="evidence" value="ECO:0007669"/>
    <property type="project" value="UniProtKB-KW"/>
</dbReference>
<proteinExistence type="inferred from homology"/>
<keyword evidence="8" id="KW-0227">DNA damage</keyword>
<evidence type="ECO:0000256" key="1">
    <source>
        <dbReference type="ARBA" id="ARBA00000843"/>
    </source>
</evidence>
<dbReference type="PANTHER" id="PTHR42944:SF1">
    <property type="entry name" value="ADENINE DNA GLYCOSYLASE"/>
    <property type="match status" value="1"/>
</dbReference>
<comment type="similarity">
    <text evidence="3">Belongs to the Nth/MutY family.</text>
</comment>
<dbReference type="Gene3D" id="3.90.79.10">
    <property type="entry name" value="Nucleoside Triphosphate Pyrophosphohydrolase"/>
    <property type="match status" value="1"/>
</dbReference>
<dbReference type="CDD" id="cd03431">
    <property type="entry name" value="NUDIX_DNA_Glycosylase_C-MutY"/>
    <property type="match status" value="1"/>
</dbReference>
<dbReference type="GO" id="GO:0006284">
    <property type="term" value="P:base-excision repair"/>
    <property type="evidence" value="ECO:0007669"/>
    <property type="project" value="InterPro"/>
</dbReference>
<evidence type="ECO:0000256" key="11">
    <source>
        <dbReference type="ARBA" id="ARBA00023014"/>
    </source>
</evidence>
<protein>
    <recommendedName>
        <fullName evidence="5">Adenine DNA glycosylase</fullName>
        <ecNumber evidence="4">3.2.2.31</ecNumber>
    </recommendedName>
</protein>
<dbReference type="NCBIfam" id="NF008132">
    <property type="entry name" value="PRK10880.1"/>
    <property type="match status" value="1"/>
</dbReference>
<dbReference type="EMBL" id="UOFG01000075">
    <property type="protein sequence ID" value="VAW59313.1"/>
    <property type="molecule type" value="Genomic_DNA"/>
</dbReference>
<evidence type="ECO:0000256" key="10">
    <source>
        <dbReference type="ARBA" id="ARBA00023004"/>
    </source>
</evidence>
<dbReference type="PANTHER" id="PTHR42944">
    <property type="entry name" value="ADENINE DNA GLYCOSYLASE"/>
    <property type="match status" value="1"/>
</dbReference>
<evidence type="ECO:0000256" key="5">
    <source>
        <dbReference type="ARBA" id="ARBA00022023"/>
    </source>
</evidence>